<dbReference type="GO" id="GO:0003677">
    <property type="term" value="F:DNA binding"/>
    <property type="evidence" value="ECO:0007669"/>
    <property type="project" value="InterPro"/>
</dbReference>
<proteinExistence type="predicted"/>
<protein>
    <recommendedName>
        <fullName evidence="1">Transposase IS4-like domain-containing protein</fullName>
    </recommendedName>
</protein>
<evidence type="ECO:0000313" key="2">
    <source>
        <dbReference type="EMBL" id="QNO54749.1"/>
    </source>
</evidence>
<dbReference type="AlphaFoldDB" id="A0A7G9Z3B5"/>
<accession>A0A7G9Z3B5</accession>
<reference evidence="2" key="1">
    <citation type="submission" date="2020-06" db="EMBL/GenBank/DDBJ databases">
        <title>Unique genomic features of the anaerobic methanotrophic archaea.</title>
        <authorList>
            <person name="Chadwick G.L."/>
            <person name="Skennerton C.T."/>
            <person name="Laso-Perez R."/>
            <person name="Leu A.O."/>
            <person name="Speth D.R."/>
            <person name="Yu H."/>
            <person name="Morgan-Lang C."/>
            <person name="Hatzenpichler R."/>
            <person name="Goudeau D."/>
            <person name="Malmstrom R."/>
            <person name="Brazelton W.J."/>
            <person name="Woyke T."/>
            <person name="Hallam S.J."/>
            <person name="Tyson G.W."/>
            <person name="Wegener G."/>
            <person name="Boetius A."/>
            <person name="Orphan V."/>
        </authorList>
    </citation>
    <scope>NUCLEOTIDE SEQUENCE</scope>
</reference>
<name>A0A7G9Z3B5_9EURY</name>
<dbReference type="GO" id="GO:0004803">
    <property type="term" value="F:transposase activity"/>
    <property type="evidence" value="ECO:0007669"/>
    <property type="project" value="InterPro"/>
</dbReference>
<gene>
    <name evidence="2" type="ORF">FCNABNJO_00015</name>
</gene>
<dbReference type="GO" id="GO:0006313">
    <property type="term" value="P:DNA transposition"/>
    <property type="evidence" value="ECO:0007669"/>
    <property type="project" value="InterPro"/>
</dbReference>
<sequence>MILVFKKVGSYIQTQILDFLGKVTLRHTRKSHLIRGGPKKRKKNVRMKKILSEIASGVQKTLDMFTSVLGKVKERVSKYVPSFKTPKASPYTGDKLTEIEKISYQCKTTYRGDIRHLFLFYPFDERLDAWERENHPQNDSRIPLRKIAKALVVMCKKRLPYYTDLIIDLEEKPALADLCGFKSIPTAKVFSRVMEKERMGIEPFRELFYDLSKTSRSLGLWKGRLVGLDGSLIKSNTSSYKNKETGEYTDKDAGLYVHGNYIKGVGHLSYKMDDLEYGLPTLIQRYKGSSNENPLYRVAIDEFCEVYGFYPKTISVDRGMDSAANNEYSIKKGIYAYIQARDFGNRELVKTEKGKCFRPEYISVNDPSFLERIADRRSECERSFGRDKCGYRRDEMSNRGAIEAELYMFITGITTHLTAITAYHVGRTDLMRSPTAFRRISLD</sequence>
<evidence type="ECO:0000259" key="1">
    <source>
        <dbReference type="Pfam" id="PF01609"/>
    </source>
</evidence>
<dbReference type="Pfam" id="PF01609">
    <property type="entry name" value="DDE_Tnp_1"/>
    <property type="match status" value="1"/>
</dbReference>
<dbReference type="EMBL" id="MT631591">
    <property type="protein sequence ID" value="QNO54749.1"/>
    <property type="molecule type" value="Genomic_DNA"/>
</dbReference>
<dbReference type="InterPro" id="IPR002559">
    <property type="entry name" value="Transposase_11"/>
</dbReference>
<organism evidence="2">
    <name type="scientific">Candidatus Methanophaga sp. ANME-1 ERB7</name>
    <dbReference type="NCBI Taxonomy" id="2759913"/>
    <lineage>
        <taxon>Archaea</taxon>
        <taxon>Methanobacteriati</taxon>
        <taxon>Methanobacteriota</taxon>
        <taxon>Stenosarchaea group</taxon>
        <taxon>Methanomicrobia</taxon>
        <taxon>Candidatus Methanophagales</taxon>
        <taxon>Candidatus Methanophagaceae</taxon>
        <taxon>Candidatus Methanophaga</taxon>
    </lineage>
</organism>
<feature type="domain" description="Transposase IS4-like" evidence="1">
    <location>
        <begin position="274"/>
        <end position="408"/>
    </location>
</feature>